<dbReference type="PRINTS" id="PR00344">
    <property type="entry name" value="BCTRLSENSOR"/>
</dbReference>
<dbReference type="PROSITE" id="PS50112">
    <property type="entry name" value="PAS"/>
    <property type="match status" value="1"/>
</dbReference>
<dbReference type="SUPFAM" id="SSF47384">
    <property type="entry name" value="Homodimeric domain of signal transducing histidine kinase"/>
    <property type="match status" value="1"/>
</dbReference>
<dbReference type="InterPro" id="IPR003661">
    <property type="entry name" value="HisK_dim/P_dom"/>
</dbReference>
<dbReference type="SMART" id="SM00388">
    <property type="entry name" value="HisKA"/>
    <property type="match status" value="1"/>
</dbReference>
<feature type="domain" description="PAS" evidence="12">
    <location>
        <begin position="398"/>
        <end position="454"/>
    </location>
</feature>
<dbReference type="Gene3D" id="3.30.565.10">
    <property type="entry name" value="Histidine kinase-like ATPase, C-terminal domain"/>
    <property type="match status" value="1"/>
</dbReference>
<dbReference type="GO" id="GO:0016301">
    <property type="term" value="F:kinase activity"/>
    <property type="evidence" value="ECO:0007669"/>
    <property type="project" value="UniProtKB-KW"/>
</dbReference>
<dbReference type="Gene3D" id="3.30.450.290">
    <property type="match status" value="1"/>
</dbReference>
<gene>
    <name evidence="15" type="ORF">PSDVSF_14950</name>
</gene>
<dbReference type="CDD" id="cd00082">
    <property type="entry name" value="HisKA"/>
    <property type="match status" value="1"/>
</dbReference>
<dbReference type="InterPro" id="IPR000014">
    <property type="entry name" value="PAS"/>
</dbReference>
<evidence type="ECO:0000313" key="16">
    <source>
        <dbReference type="Proteomes" id="UP001053296"/>
    </source>
</evidence>
<dbReference type="InterPro" id="IPR036890">
    <property type="entry name" value="HATPase_C_sf"/>
</dbReference>
<evidence type="ECO:0000256" key="7">
    <source>
        <dbReference type="ARBA" id="ARBA00022777"/>
    </source>
</evidence>
<evidence type="ECO:0000259" key="12">
    <source>
        <dbReference type="PROSITE" id="PS50112"/>
    </source>
</evidence>
<dbReference type="SUPFAM" id="SSF55785">
    <property type="entry name" value="PYP-like sensor domain (PAS domain)"/>
    <property type="match status" value="2"/>
</dbReference>
<evidence type="ECO:0000259" key="13">
    <source>
        <dbReference type="PROSITE" id="PS50113"/>
    </source>
</evidence>
<keyword evidence="8" id="KW-0067">ATP-binding</keyword>
<evidence type="ECO:0000256" key="6">
    <source>
        <dbReference type="ARBA" id="ARBA00022741"/>
    </source>
</evidence>
<organism evidence="15 16">
    <name type="scientific">Pseudodesulfovibrio sediminis</name>
    <dbReference type="NCBI Taxonomy" id="2810563"/>
    <lineage>
        <taxon>Bacteria</taxon>
        <taxon>Pseudomonadati</taxon>
        <taxon>Thermodesulfobacteriota</taxon>
        <taxon>Desulfovibrionia</taxon>
        <taxon>Desulfovibrionales</taxon>
        <taxon>Desulfovibrionaceae</taxon>
    </lineage>
</organism>
<sequence>MLFKRLRESLIAKMILTAGVTLTLCVIMWTGFNFYYFEKNVVSSVKSDIEMVSDTILLALHYAMMLDSEEDIKENINNISRQEEIENIRVYNKQGRIVFSSKTDEIGTVIQMETPSCWTCHQYTPPPPNLPLAKRTRMVESADGRQLMAIMTPISNAEGCSPGPCHVHSNDEQVLGLLDVTVSMEKKNAIISMFERVNVAISVVVFIATFLALFAFAYKFIFRPIKRFISATKGVQGGDEFPTIDIEQVDEIGTLGEAFNMMGQRVSEKHRQLMEQREEFRNLFDNVPCLVSVVDTDYRVIRHNNAYEKHFGLPMGKRCWQINKGRLEKCEICPVDRTLEDGRPHMSEESGLSKEGRPIHWIVYTSPVRNKDGKVVAAMEMMIDITRRKELESKLAASEHRYHAIFDSIPNAVFVLDKETLIILNCNESAVDIYGWPQEELRGLSFMNFFREEEVLDWETPMRTWPEIELCTHVTKSGEPIFVFMRISPARFDEQDTLIVTCTDVTKKMEAEQQLIQASKMTTLGEMSTGVAHELNQPLTILKAISNLLAKKVSTNKTLEPEIMEEMAEGISTHVDRAAKIIEHMREFGRKADLKTMPVQINDVLERGFEFFSQQLEVHNIKVVWELEHNLPMIMADSNRLEQVVINLLLNARDAIEEKWNGQGLMADKRIHLTSFRQDERVCFRVCDTGSGIPKPIRERLFEPFFTTKNVGKGTGLGLSISYGIVGDYGGDIKARSWEGDGACFEICFPIAECEL</sequence>
<evidence type="ECO:0000259" key="14">
    <source>
        <dbReference type="PROSITE" id="PS50885"/>
    </source>
</evidence>
<keyword evidence="5" id="KW-0808">Transferase</keyword>
<feature type="domain" description="HAMP" evidence="14">
    <location>
        <begin position="219"/>
        <end position="271"/>
    </location>
</feature>
<dbReference type="InterPro" id="IPR013767">
    <property type="entry name" value="PAS_fold"/>
</dbReference>
<evidence type="ECO:0000259" key="11">
    <source>
        <dbReference type="PROSITE" id="PS50109"/>
    </source>
</evidence>
<dbReference type="PROSITE" id="PS50109">
    <property type="entry name" value="HIS_KIN"/>
    <property type="match status" value="1"/>
</dbReference>
<dbReference type="PANTHER" id="PTHR43065:SF46">
    <property type="entry name" value="C4-DICARBOXYLATE TRANSPORT SENSOR PROTEIN DCTB"/>
    <property type="match status" value="1"/>
</dbReference>
<accession>A0ABN6EP84</accession>
<dbReference type="RefSeq" id="WP_229595741.1">
    <property type="nucleotide sequence ID" value="NZ_AP024485.1"/>
</dbReference>
<evidence type="ECO:0000256" key="2">
    <source>
        <dbReference type="ARBA" id="ARBA00004370"/>
    </source>
</evidence>
<dbReference type="Gene3D" id="1.10.287.130">
    <property type="match status" value="1"/>
</dbReference>
<evidence type="ECO:0000256" key="1">
    <source>
        <dbReference type="ARBA" id="ARBA00000085"/>
    </source>
</evidence>
<evidence type="ECO:0000256" key="5">
    <source>
        <dbReference type="ARBA" id="ARBA00022679"/>
    </source>
</evidence>
<feature type="domain" description="PAC" evidence="13">
    <location>
        <begin position="345"/>
        <end position="397"/>
    </location>
</feature>
<dbReference type="EC" id="2.7.13.3" evidence="3"/>
<dbReference type="Pfam" id="PF08448">
    <property type="entry name" value="PAS_4"/>
    <property type="match status" value="1"/>
</dbReference>
<comment type="catalytic activity">
    <reaction evidence="1">
        <text>ATP + protein L-histidine = ADP + protein N-phospho-L-histidine.</text>
        <dbReference type="EC" id="2.7.13.3"/>
    </reaction>
</comment>
<keyword evidence="10" id="KW-0472">Membrane</keyword>
<dbReference type="SMART" id="SM00304">
    <property type="entry name" value="HAMP"/>
    <property type="match status" value="1"/>
</dbReference>
<evidence type="ECO:0000313" key="15">
    <source>
        <dbReference type="EMBL" id="BCS88253.1"/>
    </source>
</evidence>
<dbReference type="InterPro" id="IPR000700">
    <property type="entry name" value="PAS-assoc_C"/>
</dbReference>
<dbReference type="CDD" id="cd06225">
    <property type="entry name" value="HAMP"/>
    <property type="match status" value="1"/>
</dbReference>
<dbReference type="Gene3D" id="6.10.340.10">
    <property type="match status" value="1"/>
</dbReference>
<dbReference type="Pfam" id="PF00989">
    <property type="entry name" value="PAS"/>
    <property type="match status" value="1"/>
</dbReference>
<protein>
    <recommendedName>
        <fullName evidence="3">histidine kinase</fullName>
        <ecNumber evidence="3">2.7.13.3</ecNumber>
    </recommendedName>
</protein>
<dbReference type="Pfam" id="PF00512">
    <property type="entry name" value="HisKA"/>
    <property type="match status" value="1"/>
</dbReference>
<dbReference type="PROSITE" id="PS50113">
    <property type="entry name" value="PAC"/>
    <property type="match status" value="1"/>
</dbReference>
<evidence type="ECO:0000256" key="3">
    <source>
        <dbReference type="ARBA" id="ARBA00012438"/>
    </source>
</evidence>
<evidence type="ECO:0000256" key="8">
    <source>
        <dbReference type="ARBA" id="ARBA00022840"/>
    </source>
</evidence>
<comment type="subcellular location">
    <subcellularLocation>
        <location evidence="2">Membrane</location>
    </subcellularLocation>
</comment>
<name>A0ABN6EP84_9BACT</name>
<keyword evidence="6" id="KW-0547">Nucleotide-binding</keyword>
<dbReference type="InterPro" id="IPR004358">
    <property type="entry name" value="Sig_transdc_His_kin-like_C"/>
</dbReference>
<dbReference type="PANTHER" id="PTHR43065">
    <property type="entry name" value="SENSOR HISTIDINE KINASE"/>
    <property type="match status" value="1"/>
</dbReference>
<keyword evidence="9" id="KW-0902">Two-component regulatory system</keyword>
<dbReference type="InterPro" id="IPR013656">
    <property type="entry name" value="PAS_4"/>
</dbReference>
<dbReference type="InterPro" id="IPR003660">
    <property type="entry name" value="HAMP_dom"/>
</dbReference>
<keyword evidence="7 15" id="KW-0418">Kinase</keyword>
<keyword evidence="4" id="KW-0597">Phosphoprotein</keyword>
<dbReference type="SUPFAM" id="SSF55874">
    <property type="entry name" value="ATPase domain of HSP90 chaperone/DNA topoisomerase II/histidine kinase"/>
    <property type="match status" value="1"/>
</dbReference>
<dbReference type="EMBL" id="AP024485">
    <property type="protein sequence ID" value="BCS88253.1"/>
    <property type="molecule type" value="Genomic_DNA"/>
</dbReference>
<dbReference type="SMART" id="SM00387">
    <property type="entry name" value="HATPase_c"/>
    <property type="match status" value="1"/>
</dbReference>
<evidence type="ECO:0000256" key="9">
    <source>
        <dbReference type="ARBA" id="ARBA00023012"/>
    </source>
</evidence>
<keyword evidence="10" id="KW-0812">Transmembrane</keyword>
<evidence type="ECO:0000256" key="4">
    <source>
        <dbReference type="ARBA" id="ARBA00022553"/>
    </source>
</evidence>
<feature type="domain" description="Histidine kinase" evidence="11">
    <location>
        <begin position="530"/>
        <end position="753"/>
    </location>
</feature>
<dbReference type="Pfam" id="PF00672">
    <property type="entry name" value="HAMP"/>
    <property type="match status" value="1"/>
</dbReference>
<reference evidence="15" key="1">
    <citation type="journal article" date="2022" name="Arch. Microbiol.">
        <title>Pseudodesulfovibrio sediminis sp. nov., a mesophilic and neutrophilic sulfate-reducing bacterium isolated from sediment of a brackish lake.</title>
        <authorList>
            <person name="Takahashi A."/>
            <person name="Kojima H."/>
            <person name="Watanabe M."/>
            <person name="Fukui M."/>
        </authorList>
    </citation>
    <scope>NUCLEOTIDE SEQUENCE</scope>
    <source>
        <strain evidence="15">SF6</strain>
    </source>
</reference>
<dbReference type="InterPro" id="IPR003594">
    <property type="entry name" value="HATPase_dom"/>
</dbReference>
<evidence type="ECO:0000256" key="10">
    <source>
        <dbReference type="SAM" id="Phobius"/>
    </source>
</evidence>
<dbReference type="PROSITE" id="PS50885">
    <property type="entry name" value="HAMP"/>
    <property type="match status" value="1"/>
</dbReference>
<dbReference type="SMART" id="SM00091">
    <property type="entry name" value="PAS"/>
    <property type="match status" value="2"/>
</dbReference>
<dbReference type="CDD" id="cd00130">
    <property type="entry name" value="PAS"/>
    <property type="match status" value="1"/>
</dbReference>
<dbReference type="Proteomes" id="UP001053296">
    <property type="component" value="Chromosome"/>
</dbReference>
<keyword evidence="10" id="KW-1133">Transmembrane helix</keyword>
<dbReference type="Gene3D" id="3.30.450.20">
    <property type="entry name" value="PAS domain"/>
    <property type="match status" value="2"/>
</dbReference>
<dbReference type="InterPro" id="IPR035965">
    <property type="entry name" value="PAS-like_dom_sf"/>
</dbReference>
<dbReference type="InterPro" id="IPR036097">
    <property type="entry name" value="HisK_dim/P_sf"/>
</dbReference>
<dbReference type="InterPro" id="IPR005467">
    <property type="entry name" value="His_kinase_dom"/>
</dbReference>
<dbReference type="NCBIfam" id="TIGR00229">
    <property type="entry name" value="sensory_box"/>
    <property type="match status" value="2"/>
</dbReference>
<keyword evidence="16" id="KW-1185">Reference proteome</keyword>
<feature type="transmembrane region" description="Helical" evidence="10">
    <location>
        <begin position="12"/>
        <end position="37"/>
    </location>
</feature>
<feature type="transmembrane region" description="Helical" evidence="10">
    <location>
        <begin position="197"/>
        <end position="218"/>
    </location>
</feature>
<proteinExistence type="predicted"/>
<dbReference type="SUPFAM" id="SSF158472">
    <property type="entry name" value="HAMP domain-like"/>
    <property type="match status" value="1"/>
</dbReference>
<dbReference type="Pfam" id="PF02518">
    <property type="entry name" value="HATPase_c"/>
    <property type="match status" value="1"/>
</dbReference>